<name>A0A1G7RE24_9PROT</name>
<dbReference type="Proteomes" id="UP000199415">
    <property type="component" value="Unassembled WGS sequence"/>
</dbReference>
<evidence type="ECO:0000313" key="2">
    <source>
        <dbReference type="Proteomes" id="UP000199415"/>
    </source>
</evidence>
<dbReference type="STRING" id="1082479.SAMN05216241_10594"/>
<dbReference type="AlphaFoldDB" id="A0A1G7RE24"/>
<keyword evidence="2" id="KW-1185">Reference proteome</keyword>
<protein>
    <submittedName>
        <fullName evidence="1">Uncharacterized protein</fullName>
    </submittedName>
</protein>
<dbReference type="EMBL" id="FNCE01000005">
    <property type="protein sequence ID" value="SDG08884.1"/>
    <property type="molecule type" value="Genomic_DNA"/>
</dbReference>
<sequence length="47" mass="5209">MKHVSLALLVVILLAVVGGGIFVTLWDFPVPRQQVEITIPDARFFDS</sequence>
<proteinExistence type="predicted"/>
<dbReference type="RefSeq" id="WP_176758588.1">
    <property type="nucleotide sequence ID" value="NZ_FNCE01000005.1"/>
</dbReference>
<accession>A0A1G7RE24</accession>
<evidence type="ECO:0000313" key="1">
    <source>
        <dbReference type="EMBL" id="SDG08884.1"/>
    </source>
</evidence>
<organism evidence="1 2">
    <name type="scientific">Limimonas halophila</name>
    <dbReference type="NCBI Taxonomy" id="1082479"/>
    <lineage>
        <taxon>Bacteria</taxon>
        <taxon>Pseudomonadati</taxon>
        <taxon>Pseudomonadota</taxon>
        <taxon>Alphaproteobacteria</taxon>
        <taxon>Rhodospirillales</taxon>
        <taxon>Rhodovibrionaceae</taxon>
        <taxon>Limimonas</taxon>
    </lineage>
</organism>
<reference evidence="1 2" key="1">
    <citation type="submission" date="2016-10" db="EMBL/GenBank/DDBJ databases">
        <authorList>
            <person name="de Groot N.N."/>
        </authorList>
    </citation>
    <scope>NUCLEOTIDE SEQUENCE [LARGE SCALE GENOMIC DNA]</scope>
    <source>
        <strain evidence="1 2">DSM 25584</strain>
    </source>
</reference>
<gene>
    <name evidence="1" type="ORF">SAMN05216241_10594</name>
</gene>